<feature type="transmembrane region" description="Helical" evidence="2">
    <location>
        <begin position="21"/>
        <end position="42"/>
    </location>
</feature>
<keyword evidence="4" id="KW-1185">Reference proteome</keyword>
<dbReference type="AlphaFoldDB" id="A0A448ZJS7"/>
<keyword evidence="2" id="KW-0812">Transmembrane</keyword>
<evidence type="ECO:0000313" key="4">
    <source>
        <dbReference type="Proteomes" id="UP000291116"/>
    </source>
</evidence>
<dbReference type="Proteomes" id="UP000291116">
    <property type="component" value="Unassembled WGS sequence"/>
</dbReference>
<evidence type="ECO:0000256" key="1">
    <source>
        <dbReference type="SAM" id="MobiDB-lite"/>
    </source>
</evidence>
<name>A0A448ZJS7_9STRA</name>
<organism evidence="3 4">
    <name type="scientific">Pseudo-nitzschia multistriata</name>
    <dbReference type="NCBI Taxonomy" id="183589"/>
    <lineage>
        <taxon>Eukaryota</taxon>
        <taxon>Sar</taxon>
        <taxon>Stramenopiles</taxon>
        <taxon>Ochrophyta</taxon>
        <taxon>Bacillariophyta</taxon>
        <taxon>Bacillariophyceae</taxon>
        <taxon>Bacillariophycidae</taxon>
        <taxon>Bacillariales</taxon>
        <taxon>Bacillariaceae</taxon>
        <taxon>Pseudo-nitzschia</taxon>
    </lineage>
</organism>
<sequence>MDQDNDDNEKESKINRQSRGFLQNALILVATLTVVGLIMGYIHTHDPPQLSKNIQHLVEKWEDNLVAHESAAQGQLRTPPIATKETPPEKTSKQTEFDLTFQVEELDQKVRARKSTEGVLMETDPEGLRLTKKLQAATLKLLKHRYGYGTKHERFRVRVDLVYPEVIVGEGESKKAFFVIEMAPPSLIPCSVFYFMEMVRTYKSGSFHRNADHVLQINAQTEATAGHKSMPFQEYSPEHPHKKYTTGYAGRPSGPGWYVSIKDNTKNHGPGSQQKHNPYEADANFGRVVEGIKEGVIDKMHSVPQKGWLDKDDCIIIPKMTILVQAPDDELEWIEWTPDL</sequence>
<reference evidence="3 4" key="1">
    <citation type="submission" date="2019-01" db="EMBL/GenBank/DDBJ databases">
        <authorList>
            <person name="Ferrante I. M."/>
        </authorList>
    </citation>
    <scope>NUCLEOTIDE SEQUENCE [LARGE SCALE GENOMIC DNA]</scope>
    <source>
        <strain evidence="3 4">B856</strain>
    </source>
</reference>
<feature type="compositionally biased region" description="Basic and acidic residues" evidence="1">
    <location>
        <begin position="86"/>
        <end position="95"/>
    </location>
</feature>
<proteinExistence type="predicted"/>
<evidence type="ECO:0000313" key="3">
    <source>
        <dbReference type="EMBL" id="VEU42317.1"/>
    </source>
</evidence>
<accession>A0A448ZJS7</accession>
<evidence type="ECO:0008006" key="5">
    <source>
        <dbReference type="Google" id="ProtNLM"/>
    </source>
</evidence>
<evidence type="ECO:0000256" key="2">
    <source>
        <dbReference type="SAM" id="Phobius"/>
    </source>
</evidence>
<dbReference type="EMBL" id="CAACVS010000434">
    <property type="protein sequence ID" value="VEU42317.1"/>
    <property type="molecule type" value="Genomic_DNA"/>
</dbReference>
<gene>
    <name evidence="3" type="ORF">PSNMU_V1.4_AUG-EV-PASAV3_0092760</name>
</gene>
<protein>
    <recommendedName>
        <fullName evidence="5">PPIase cyclophilin-type domain-containing protein</fullName>
    </recommendedName>
</protein>
<keyword evidence="2" id="KW-0472">Membrane</keyword>
<feature type="region of interest" description="Disordered" evidence="1">
    <location>
        <begin position="71"/>
        <end position="95"/>
    </location>
</feature>
<dbReference type="OrthoDB" id="193086at2759"/>
<keyword evidence="2" id="KW-1133">Transmembrane helix</keyword>